<comment type="caution">
    <text evidence="1">The sequence shown here is derived from an EMBL/GenBank/DDBJ whole genome shotgun (WGS) entry which is preliminary data.</text>
</comment>
<dbReference type="AlphaFoldDB" id="A0A9P6KMY1"/>
<dbReference type="EMBL" id="WJXW01000009">
    <property type="protein sequence ID" value="KAF9733013.1"/>
    <property type="molecule type" value="Genomic_DNA"/>
</dbReference>
<organism evidence="1 2">
    <name type="scientific">Paraphaeosphaeria minitans</name>
    <dbReference type="NCBI Taxonomy" id="565426"/>
    <lineage>
        <taxon>Eukaryota</taxon>
        <taxon>Fungi</taxon>
        <taxon>Dikarya</taxon>
        <taxon>Ascomycota</taxon>
        <taxon>Pezizomycotina</taxon>
        <taxon>Dothideomycetes</taxon>
        <taxon>Pleosporomycetidae</taxon>
        <taxon>Pleosporales</taxon>
        <taxon>Massarineae</taxon>
        <taxon>Didymosphaeriaceae</taxon>
        <taxon>Paraphaeosphaeria</taxon>
    </lineage>
</organism>
<sequence>MSVEQTTLTPGPKLFTALLRSSGNGDDAFHVLATESSPAVATAHTGRSTARSCEFWNLYLCQMLRKLHQPILFRFRGFEDVEL</sequence>
<evidence type="ECO:0000313" key="1">
    <source>
        <dbReference type="EMBL" id="KAF9733013.1"/>
    </source>
</evidence>
<evidence type="ECO:0000313" key="2">
    <source>
        <dbReference type="Proteomes" id="UP000756921"/>
    </source>
</evidence>
<keyword evidence="2" id="KW-1185">Reference proteome</keyword>
<dbReference type="Proteomes" id="UP000756921">
    <property type="component" value="Unassembled WGS sequence"/>
</dbReference>
<dbReference type="OrthoDB" id="10554331at2759"/>
<proteinExistence type="predicted"/>
<reference evidence="1" key="1">
    <citation type="journal article" date="2020" name="Mol. Plant Microbe Interact.">
        <title>Genome Sequence of the Biocontrol Agent Coniothyrium minitans strain Conio (IMI 134523).</title>
        <authorList>
            <person name="Patel D."/>
            <person name="Shittu T.A."/>
            <person name="Baroncelli R."/>
            <person name="Muthumeenakshi S."/>
            <person name="Osborne T.H."/>
            <person name="Janganan T.K."/>
            <person name="Sreenivasaprasad S."/>
        </authorList>
    </citation>
    <scope>NUCLEOTIDE SEQUENCE</scope>
    <source>
        <strain evidence="1">Conio</strain>
    </source>
</reference>
<accession>A0A9P6KMY1</accession>
<name>A0A9P6KMY1_9PLEO</name>
<gene>
    <name evidence="1" type="ORF">PMIN01_08695</name>
</gene>
<protein>
    <submittedName>
        <fullName evidence="1">Uncharacterized protein</fullName>
    </submittedName>
</protein>